<dbReference type="EMBL" id="JBBPBM010000126">
    <property type="protein sequence ID" value="KAK8505527.1"/>
    <property type="molecule type" value="Genomic_DNA"/>
</dbReference>
<gene>
    <name evidence="2" type="ORF">V6N12_075869</name>
</gene>
<dbReference type="PANTHER" id="PTHR35289">
    <property type="entry name" value="TRANSMEMBRANE PROTEIN"/>
    <property type="match status" value="1"/>
</dbReference>
<dbReference type="Pfam" id="PF26057">
    <property type="entry name" value="DUF8018"/>
    <property type="match status" value="1"/>
</dbReference>
<evidence type="ECO:0000259" key="1">
    <source>
        <dbReference type="Pfam" id="PF26057"/>
    </source>
</evidence>
<evidence type="ECO:0000313" key="3">
    <source>
        <dbReference type="Proteomes" id="UP001472677"/>
    </source>
</evidence>
<evidence type="ECO:0000313" key="2">
    <source>
        <dbReference type="EMBL" id="KAK8505527.1"/>
    </source>
</evidence>
<keyword evidence="3" id="KW-1185">Reference proteome</keyword>
<comment type="caution">
    <text evidence="2">The sequence shown here is derived from an EMBL/GenBank/DDBJ whole genome shotgun (WGS) entry which is preliminary data.</text>
</comment>
<protein>
    <recommendedName>
        <fullName evidence="1">DUF8018 domain-containing protein</fullName>
    </recommendedName>
</protein>
<dbReference type="InterPro" id="IPR058331">
    <property type="entry name" value="DUF8018"/>
</dbReference>
<dbReference type="Proteomes" id="UP001472677">
    <property type="component" value="Unassembled WGS sequence"/>
</dbReference>
<accession>A0ABR2BF89</accession>
<dbReference type="PANTHER" id="PTHR35289:SF1">
    <property type="entry name" value="ATP SYNTHASE 9 MITOCHONDRIAL-RELATED"/>
    <property type="match status" value="1"/>
</dbReference>
<reference evidence="2 3" key="1">
    <citation type="journal article" date="2024" name="G3 (Bethesda)">
        <title>Genome assembly of Hibiscus sabdariffa L. provides insights into metabolisms of medicinal natural products.</title>
        <authorList>
            <person name="Kim T."/>
        </authorList>
    </citation>
    <scope>NUCLEOTIDE SEQUENCE [LARGE SCALE GENOMIC DNA]</scope>
    <source>
        <strain evidence="2">TK-2024</strain>
        <tissue evidence="2">Old leaves</tissue>
    </source>
</reference>
<proteinExistence type="predicted"/>
<organism evidence="2 3">
    <name type="scientific">Hibiscus sabdariffa</name>
    <name type="common">roselle</name>
    <dbReference type="NCBI Taxonomy" id="183260"/>
    <lineage>
        <taxon>Eukaryota</taxon>
        <taxon>Viridiplantae</taxon>
        <taxon>Streptophyta</taxon>
        <taxon>Embryophyta</taxon>
        <taxon>Tracheophyta</taxon>
        <taxon>Spermatophyta</taxon>
        <taxon>Magnoliopsida</taxon>
        <taxon>eudicotyledons</taxon>
        <taxon>Gunneridae</taxon>
        <taxon>Pentapetalae</taxon>
        <taxon>rosids</taxon>
        <taxon>malvids</taxon>
        <taxon>Malvales</taxon>
        <taxon>Malvaceae</taxon>
        <taxon>Malvoideae</taxon>
        <taxon>Hibiscus</taxon>
    </lineage>
</organism>
<name>A0ABR2BF89_9ROSI</name>
<feature type="domain" description="DUF8018" evidence="1">
    <location>
        <begin position="40"/>
        <end position="88"/>
    </location>
</feature>
<sequence>MERSYREDKMLSSLMKFLVIKVNSSITYYTSCAYSNKTKNNRYWMGRGARALENLHTAKGEESLEKLYALLDDLRGGGVRSQAFLSLQSKVER</sequence>
<dbReference type="InterPro" id="IPR052694">
    <property type="entry name" value="Mt_uS3-like"/>
</dbReference>